<dbReference type="RefSeq" id="WP_386719704.1">
    <property type="nucleotide sequence ID" value="NZ_JBHRSZ010000004.1"/>
</dbReference>
<organism evidence="1 2">
    <name type="scientific">Litoribrevibacter euphylliae</name>
    <dbReference type="NCBI Taxonomy" id="1834034"/>
    <lineage>
        <taxon>Bacteria</taxon>
        <taxon>Pseudomonadati</taxon>
        <taxon>Pseudomonadota</taxon>
        <taxon>Gammaproteobacteria</taxon>
        <taxon>Oceanospirillales</taxon>
        <taxon>Oceanospirillaceae</taxon>
        <taxon>Litoribrevibacter</taxon>
    </lineage>
</organism>
<evidence type="ECO:0000313" key="1">
    <source>
        <dbReference type="EMBL" id="MFC3151264.1"/>
    </source>
</evidence>
<proteinExistence type="predicted"/>
<sequence>MAKAPSNEGLYQALYQEVATNIGCRLSIERAPKQRTLYSLEHGTADLYPSTGFDEHRSKYLFYIPNGLYRLEPYLGLTPSNVPELKKISDITQYGLSWIFEAGDTTQQVAEALQVPNEPIVDLTTDRAVKMLSRGRQVFYRMIQQDYFKYLKANNLRDLRHLNIATHLSCCEPKSHILYTGFSRTSSYYAEEPNPEFNPHQEITAENYPYRIANHSIAYKVAAEIQNLKDSGRVNTLYQNFIIKQGHTP</sequence>
<evidence type="ECO:0000313" key="2">
    <source>
        <dbReference type="Proteomes" id="UP001595476"/>
    </source>
</evidence>
<name>A0ABV7HBI0_9GAMM</name>
<dbReference type="Proteomes" id="UP001595476">
    <property type="component" value="Unassembled WGS sequence"/>
</dbReference>
<protein>
    <submittedName>
        <fullName evidence="1">Uncharacterized protein</fullName>
    </submittedName>
</protein>
<dbReference type="Gene3D" id="3.40.190.10">
    <property type="entry name" value="Periplasmic binding protein-like II"/>
    <property type="match status" value="2"/>
</dbReference>
<accession>A0ABV7HBI0</accession>
<comment type="caution">
    <text evidence="1">The sequence shown here is derived from an EMBL/GenBank/DDBJ whole genome shotgun (WGS) entry which is preliminary data.</text>
</comment>
<keyword evidence="2" id="KW-1185">Reference proteome</keyword>
<reference evidence="2" key="1">
    <citation type="journal article" date="2019" name="Int. J. Syst. Evol. Microbiol.">
        <title>The Global Catalogue of Microorganisms (GCM) 10K type strain sequencing project: providing services to taxonomists for standard genome sequencing and annotation.</title>
        <authorList>
            <consortium name="The Broad Institute Genomics Platform"/>
            <consortium name="The Broad Institute Genome Sequencing Center for Infectious Disease"/>
            <person name="Wu L."/>
            <person name="Ma J."/>
        </authorList>
    </citation>
    <scope>NUCLEOTIDE SEQUENCE [LARGE SCALE GENOMIC DNA]</scope>
    <source>
        <strain evidence="2">KCTC 52438</strain>
    </source>
</reference>
<gene>
    <name evidence="1" type="ORF">ACFOEK_09530</name>
</gene>
<dbReference type="EMBL" id="JBHRSZ010000004">
    <property type="protein sequence ID" value="MFC3151264.1"/>
    <property type="molecule type" value="Genomic_DNA"/>
</dbReference>
<dbReference type="SUPFAM" id="SSF53850">
    <property type="entry name" value="Periplasmic binding protein-like II"/>
    <property type="match status" value="1"/>
</dbReference>